<evidence type="ECO:0000256" key="4">
    <source>
        <dbReference type="ARBA" id="ARBA00022967"/>
    </source>
</evidence>
<gene>
    <name evidence="9" type="ORF">MNBD_IGNAVI01-3097</name>
</gene>
<dbReference type="NCBIfam" id="NF006942">
    <property type="entry name" value="PRK09424.1"/>
    <property type="match status" value="1"/>
</dbReference>
<dbReference type="Pfam" id="PF05222">
    <property type="entry name" value="AlaDh_PNT_N"/>
    <property type="match status" value="1"/>
</dbReference>
<dbReference type="SUPFAM" id="SSF51735">
    <property type="entry name" value="NAD(P)-binding Rossmann-fold domains"/>
    <property type="match status" value="1"/>
</dbReference>
<dbReference type="InterPro" id="IPR036291">
    <property type="entry name" value="NAD(P)-bd_dom_sf"/>
</dbReference>
<comment type="catalytic activity">
    <reaction evidence="6">
        <text>NAD(+) + NADPH + H(+)(in) = NADH + NADP(+) + H(+)(out)</text>
        <dbReference type="Rhea" id="RHEA:47992"/>
        <dbReference type="ChEBI" id="CHEBI:15378"/>
        <dbReference type="ChEBI" id="CHEBI:57540"/>
        <dbReference type="ChEBI" id="CHEBI:57783"/>
        <dbReference type="ChEBI" id="CHEBI:57945"/>
        <dbReference type="ChEBI" id="CHEBI:58349"/>
        <dbReference type="EC" id="7.1.1.1"/>
    </reaction>
</comment>
<dbReference type="SMART" id="SM01002">
    <property type="entry name" value="AlaDh_PNT_C"/>
    <property type="match status" value="1"/>
</dbReference>
<dbReference type="PANTHER" id="PTHR10160">
    <property type="entry name" value="NAD(P) TRANSHYDROGENASE"/>
    <property type="match status" value="1"/>
</dbReference>
<feature type="domain" description="Alanine dehydrogenase/pyridine nucleotide transhydrogenase N-terminal" evidence="8">
    <location>
        <begin position="4"/>
        <end position="145"/>
    </location>
</feature>
<dbReference type="Gene3D" id="3.40.50.720">
    <property type="entry name" value="NAD(P)-binding Rossmann-like Domain"/>
    <property type="match status" value="2"/>
</dbReference>
<dbReference type="GO" id="GO:0016491">
    <property type="term" value="F:oxidoreductase activity"/>
    <property type="evidence" value="ECO:0007669"/>
    <property type="project" value="UniProtKB-KW"/>
</dbReference>
<dbReference type="Pfam" id="PF01262">
    <property type="entry name" value="AlaDh_PNT_C"/>
    <property type="match status" value="1"/>
</dbReference>
<dbReference type="InterPro" id="IPR008143">
    <property type="entry name" value="Ala_DH/PNT_CS2"/>
</dbReference>
<evidence type="ECO:0000313" key="9">
    <source>
        <dbReference type="EMBL" id="VAX24550.1"/>
    </source>
</evidence>
<evidence type="ECO:0000259" key="8">
    <source>
        <dbReference type="SMART" id="SM01003"/>
    </source>
</evidence>
<dbReference type="GO" id="GO:0006740">
    <property type="term" value="P:NADPH regeneration"/>
    <property type="evidence" value="ECO:0007669"/>
    <property type="project" value="TreeGrafter"/>
</dbReference>
<dbReference type="GO" id="GO:0050661">
    <property type="term" value="F:NADP binding"/>
    <property type="evidence" value="ECO:0007669"/>
    <property type="project" value="TreeGrafter"/>
</dbReference>
<feature type="domain" description="Alanine dehydrogenase/pyridine nucleotide transhydrogenase NAD(H)-binding" evidence="7">
    <location>
        <begin position="154"/>
        <end position="318"/>
    </location>
</feature>
<proteinExistence type="predicted"/>
<dbReference type="EMBL" id="UOGD01000276">
    <property type="protein sequence ID" value="VAX24550.1"/>
    <property type="molecule type" value="Genomic_DNA"/>
</dbReference>
<keyword evidence="9" id="KW-0560">Oxidoreductase</keyword>
<evidence type="ECO:0000256" key="3">
    <source>
        <dbReference type="ARBA" id="ARBA00022857"/>
    </source>
</evidence>
<evidence type="ECO:0000256" key="2">
    <source>
        <dbReference type="ARBA" id="ARBA00022741"/>
    </source>
</evidence>
<dbReference type="AlphaFoldDB" id="A0A3B1CPC5"/>
<keyword evidence="5" id="KW-0520">NAD</keyword>
<sequence>MVIAVPKEVLPGENRVSIVPDVASKLIKKGFTINVESNAGFNAGFTNAQYEAAGAKVFENTEEVYSNADIVLKVQRPIEHPILNKHEVDLMKEGTLLITFMYALHYSEQAKICAEKKINVISMDAIPRTTLAQKMDALSSQANLAGYKSVLMTANEIGKIFPLMMTAAGTIQPARVVIMGAGVAGLQALGTARRLGAVVEVSDIRPAVKEEVQSLGGRFIEVETDENMEDEGGYAKEASEEFLRKQKELIFKHVTEADIVITTALIPGKKAPVLITEEMVKNMRPGSVILDMAVEFGGNCEVSVKGETVVKYDVKIIGEPNLPSLVATNASEVYSKNLMALLDHISKEGNVDLDLEDEIVKGALLTFNGEVVNEKVKEKLQL</sequence>
<dbReference type="PROSITE" id="PS00837">
    <property type="entry name" value="ALADH_PNT_2"/>
    <property type="match status" value="1"/>
</dbReference>
<keyword evidence="3" id="KW-0521">NADP</keyword>
<dbReference type="SMART" id="SM01003">
    <property type="entry name" value="AlaDh_PNT_N"/>
    <property type="match status" value="1"/>
</dbReference>
<dbReference type="SUPFAM" id="SSF52283">
    <property type="entry name" value="Formate/glycerate dehydrogenase catalytic domain-like"/>
    <property type="match status" value="1"/>
</dbReference>
<protein>
    <recommendedName>
        <fullName evidence="1">proton-translocating NAD(P)(+) transhydrogenase</fullName>
        <ecNumber evidence="1">7.1.1.1</ecNumber>
    </recommendedName>
</protein>
<evidence type="ECO:0000259" key="7">
    <source>
        <dbReference type="SMART" id="SM01002"/>
    </source>
</evidence>
<evidence type="ECO:0000256" key="6">
    <source>
        <dbReference type="ARBA" id="ARBA00048202"/>
    </source>
</evidence>
<keyword evidence="4" id="KW-1278">Translocase</keyword>
<dbReference type="PANTHER" id="PTHR10160:SF19">
    <property type="entry name" value="PROTON-TRANSLOCATING NAD(P)(+) TRANSHYDROGENASE"/>
    <property type="match status" value="1"/>
</dbReference>
<dbReference type="InterPro" id="IPR007698">
    <property type="entry name" value="AlaDH/PNT_NAD(H)-bd"/>
</dbReference>
<name>A0A3B1CPC5_9ZZZZ</name>
<dbReference type="CDD" id="cd05304">
    <property type="entry name" value="Rubrum_tdh"/>
    <property type="match status" value="1"/>
</dbReference>
<dbReference type="InterPro" id="IPR007886">
    <property type="entry name" value="AlaDH/PNT_N"/>
</dbReference>
<dbReference type="FunFam" id="3.40.50.720:FF:000188">
    <property type="entry name" value="NAD(P) transhydrogenase alpha subunit 1"/>
    <property type="match status" value="1"/>
</dbReference>
<keyword evidence="2" id="KW-0547">Nucleotide-binding</keyword>
<accession>A0A3B1CPC5</accession>
<organism evidence="9">
    <name type="scientific">hydrothermal vent metagenome</name>
    <dbReference type="NCBI Taxonomy" id="652676"/>
    <lineage>
        <taxon>unclassified sequences</taxon>
        <taxon>metagenomes</taxon>
        <taxon>ecological metagenomes</taxon>
    </lineage>
</organism>
<evidence type="ECO:0000256" key="5">
    <source>
        <dbReference type="ARBA" id="ARBA00023027"/>
    </source>
</evidence>
<evidence type="ECO:0000256" key="1">
    <source>
        <dbReference type="ARBA" id="ARBA00012943"/>
    </source>
</evidence>
<dbReference type="GO" id="GO:0008750">
    <property type="term" value="F:proton-translocating NAD(P)+ transhydrogenase activity"/>
    <property type="evidence" value="ECO:0007669"/>
    <property type="project" value="UniProtKB-EC"/>
</dbReference>
<dbReference type="GO" id="GO:0005886">
    <property type="term" value="C:plasma membrane"/>
    <property type="evidence" value="ECO:0007669"/>
    <property type="project" value="TreeGrafter"/>
</dbReference>
<dbReference type="EC" id="7.1.1.1" evidence="1"/>
<reference evidence="9" key="1">
    <citation type="submission" date="2018-06" db="EMBL/GenBank/DDBJ databases">
        <authorList>
            <person name="Zhirakovskaya E."/>
        </authorList>
    </citation>
    <scope>NUCLEOTIDE SEQUENCE</scope>
</reference>